<dbReference type="GO" id="GO:0008506">
    <property type="term" value="F:sucrose:proton symporter activity"/>
    <property type="evidence" value="ECO:0007669"/>
    <property type="project" value="TreeGrafter"/>
</dbReference>
<comment type="caution">
    <text evidence="8">The sequence shown here is derived from an EMBL/GenBank/DDBJ whole genome shotgun (WGS) entry which is preliminary data.</text>
</comment>
<evidence type="ECO:0000256" key="2">
    <source>
        <dbReference type="ARBA" id="ARBA00022448"/>
    </source>
</evidence>
<sequence length="646" mass="71054">MAHDPSTSRPVSRLSRKISRQQEATESRVSSPLGSTKGQRSRPGSLDLNEESPLLSPQRFHTEHGSDDHGTPTGLLDWNDGEEENSKSTFYLFILTLGIGGLQIAWATELSNGSPYLLSLGMSKSLLAFVWIAGPVSGTLVQPYVGIRSDNCRHPWGKRVPFMLAGAFATAISLLCLAWTREIVHGFLGLFGADPESYGVKVCSIVFAIIWVYILDFAINTVQAGIRAFIVDYAPTHQQEDANSWAGRITGIGNILGYLSGYVNLPDIFPWLGNTQFKVLCVIASVSLCGTVVITSLYIRERDPRLEGPPSEANPGILSFFRQVFDSIRRLPPQSRKVCEVQFFNWMGWFGFLFYITTWIGQLHVNPYFASHPNLTPAEIDKAWEDATRIGTFALLVFAITSFTANMLLPFLVVPSYRAPPPKTASTPPHHTPSTPGTLSASITSFFPPAPSPSPNLHARMTRLLDFCQIEWLTLRRAWLLSHVLFALCMASTFFVSTPTQATVLTGVVGLPWALSLWAPFALISAEISKRDSEARRGGSYSENKPEDQAGIVLGLHNVAVAAPQIVATLVSSAIFKYAQKQRGEPYDTSVGWVLRFGGLAALVAAFFTWRIREDAEPVKGNGRKWEGGPGEERRGLRDHQDEAAV</sequence>
<keyword evidence="3 7" id="KW-0812">Transmembrane</keyword>
<dbReference type="InterPro" id="IPR036259">
    <property type="entry name" value="MFS_trans_sf"/>
</dbReference>
<dbReference type="Proteomes" id="UP000664534">
    <property type="component" value="Unassembled WGS sequence"/>
</dbReference>
<gene>
    <name evidence="8" type="ORF">IMSHALPRED_000124</name>
</gene>
<feature type="transmembrane region" description="Helical" evidence="7">
    <location>
        <begin position="343"/>
        <end position="361"/>
    </location>
</feature>
<feature type="compositionally biased region" description="Basic and acidic residues" evidence="6">
    <location>
        <begin position="60"/>
        <end position="70"/>
    </location>
</feature>
<keyword evidence="5 7" id="KW-0472">Membrane</keyword>
<evidence type="ECO:0000313" key="9">
    <source>
        <dbReference type="Proteomes" id="UP000664534"/>
    </source>
</evidence>
<feature type="transmembrane region" description="Helical" evidence="7">
    <location>
        <begin position="159"/>
        <end position="179"/>
    </location>
</feature>
<feature type="compositionally biased region" description="Polar residues" evidence="6">
    <location>
        <begin position="1"/>
        <end position="10"/>
    </location>
</feature>
<keyword evidence="9" id="KW-1185">Reference proteome</keyword>
<evidence type="ECO:0000256" key="7">
    <source>
        <dbReference type="SAM" id="Phobius"/>
    </source>
</evidence>
<feature type="transmembrane region" description="Helical" evidence="7">
    <location>
        <begin position="550"/>
        <end position="571"/>
    </location>
</feature>
<dbReference type="SUPFAM" id="SSF103473">
    <property type="entry name" value="MFS general substrate transporter"/>
    <property type="match status" value="1"/>
</dbReference>
<dbReference type="PANTHER" id="PTHR19432">
    <property type="entry name" value="SUGAR TRANSPORTER"/>
    <property type="match status" value="1"/>
</dbReference>
<feature type="transmembrane region" description="Helical" evidence="7">
    <location>
        <begin position="245"/>
        <end position="265"/>
    </location>
</feature>
<evidence type="ECO:0000256" key="4">
    <source>
        <dbReference type="ARBA" id="ARBA00022989"/>
    </source>
</evidence>
<dbReference type="Gene3D" id="1.20.1250.20">
    <property type="entry name" value="MFS general substrate transporter like domains"/>
    <property type="match status" value="2"/>
</dbReference>
<dbReference type="EMBL" id="CAJPDT010000001">
    <property type="protein sequence ID" value="CAF9904622.1"/>
    <property type="molecule type" value="Genomic_DNA"/>
</dbReference>
<reference evidence="8" key="1">
    <citation type="submission" date="2021-03" db="EMBL/GenBank/DDBJ databases">
        <authorList>
            <person name="Tagirdzhanova G."/>
        </authorList>
    </citation>
    <scope>NUCLEOTIDE SEQUENCE</scope>
</reference>
<feature type="region of interest" description="Disordered" evidence="6">
    <location>
        <begin position="619"/>
        <end position="646"/>
    </location>
</feature>
<evidence type="ECO:0000256" key="1">
    <source>
        <dbReference type="ARBA" id="ARBA00004141"/>
    </source>
</evidence>
<comment type="subcellular location">
    <subcellularLocation>
        <location evidence="1">Membrane</location>
        <topology evidence="1">Multi-pass membrane protein</topology>
    </subcellularLocation>
</comment>
<proteinExistence type="predicted"/>
<feature type="transmembrane region" description="Helical" evidence="7">
    <location>
        <begin position="393"/>
        <end position="414"/>
    </location>
</feature>
<keyword evidence="2" id="KW-0813">Transport</keyword>
<dbReference type="PANTHER" id="PTHR19432:SF35">
    <property type="entry name" value="SOLUTE CARRIER FAMILY 45 MEMBER 3 ISOFORM X1"/>
    <property type="match status" value="1"/>
</dbReference>
<dbReference type="Pfam" id="PF13347">
    <property type="entry name" value="MFS_2"/>
    <property type="match status" value="1"/>
</dbReference>
<accession>A0A8H3EIH0</accession>
<evidence type="ECO:0008006" key="10">
    <source>
        <dbReference type="Google" id="ProtNLM"/>
    </source>
</evidence>
<feature type="transmembrane region" description="Helical" evidence="7">
    <location>
        <begin position="478"/>
        <end position="498"/>
    </location>
</feature>
<feature type="transmembrane region" description="Helical" evidence="7">
    <location>
        <begin position="89"/>
        <end position="106"/>
    </location>
</feature>
<evidence type="ECO:0000256" key="3">
    <source>
        <dbReference type="ARBA" id="ARBA00022692"/>
    </source>
</evidence>
<feature type="transmembrane region" description="Helical" evidence="7">
    <location>
        <begin position="591"/>
        <end position="610"/>
    </location>
</feature>
<dbReference type="GO" id="GO:0005886">
    <property type="term" value="C:plasma membrane"/>
    <property type="evidence" value="ECO:0007669"/>
    <property type="project" value="TreeGrafter"/>
</dbReference>
<feature type="transmembrane region" description="Helical" evidence="7">
    <location>
        <begin position="510"/>
        <end position="529"/>
    </location>
</feature>
<dbReference type="OrthoDB" id="28755at2759"/>
<evidence type="ECO:0000256" key="6">
    <source>
        <dbReference type="SAM" id="MobiDB-lite"/>
    </source>
</evidence>
<protein>
    <recommendedName>
        <fullName evidence="10">Sucrose transporter</fullName>
    </recommendedName>
</protein>
<dbReference type="AlphaFoldDB" id="A0A8H3EIH0"/>
<evidence type="ECO:0000256" key="5">
    <source>
        <dbReference type="ARBA" id="ARBA00023136"/>
    </source>
</evidence>
<name>A0A8H3EIH0_9LECA</name>
<evidence type="ECO:0000313" key="8">
    <source>
        <dbReference type="EMBL" id="CAF9904622.1"/>
    </source>
</evidence>
<feature type="transmembrane region" description="Helical" evidence="7">
    <location>
        <begin position="126"/>
        <end position="147"/>
    </location>
</feature>
<feature type="transmembrane region" description="Helical" evidence="7">
    <location>
        <begin position="277"/>
        <end position="299"/>
    </location>
</feature>
<keyword evidence="4 7" id="KW-1133">Transmembrane helix</keyword>
<organism evidence="8 9">
    <name type="scientific">Imshaugia aleurites</name>
    <dbReference type="NCBI Taxonomy" id="172621"/>
    <lineage>
        <taxon>Eukaryota</taxon>
        <taxon>Fungi</taxon>
        <taxon>Dikarya</taxon>
        <taxon>Ascomycota</taxon>
        <taxon>Pezizomycotina</taxon>
        <taxon>Lecanoromycetes</taxon>
        <taxon>OSLEUM clade</taxon>
        <taxon>Lecanoromycetidae</taxon>
        <taxon>Lecanorales</taxon>
        <taxon>Lecanorineae</taxon>
        <taxon>Parmeliaceae</taxon>
        <taxon>Imshaugia</taxon>
    </lineage>
</organism>
<feature type="compositionally biased region" description="Polar residues" evidence="6">
    <location>
        <begin position="21"/>
        <end position="38"/>
    </location>
</feature>
<feature type="region of interest" description="Disordered" evidence="6">
    <location>
        <begin position="1"/>
        <end position="79"/>
    </location>
</feature>